<dbReference type="GO" id="GO:0003677">
    <property type="term" value="F:DNA binding"/>
    <property type="evidence" value="ECO:0007669"/>
    <property type="project" value="InterPro"/>
</dbReference>
<reference evidence="7" key="1">
    <citation type="journal article" date="2012" name="PLoS Negl. Trop. Dis.">
        <title>A systematically improved high quality genome and transcriptome of the human blood fluke Schistosoma mansoni.</title>
        <authorList>
            <person name="Protasio A.V."/>
            <person name="Tsai I.J."/>
            <person name="Babbage A."/>
            <person name="Nichol S."/>
            <person name="Hunt M."/>
            <person name="Aslett M.A."/>
            <person name="De Silva N."/>
            <person name="Velarde G.S."/>
            <person name="Anderson T.J."/>
            <person name="Clark R.C."/>
            <person name="Davidson C."/>
            <person name="Dillon G.P."/>
            <person name="Holroyd N.E."/>
            <person name="LoVerde P.T."/>
            <person name="Lloyd C."/>
            <person name="McQuillan J."/>
            <person name="Oliveira G."/>
            <person name="Otto T.D."/>
            <person name="Parker-Manuel S.J."/>
            <person name="Quail M.A."/>
            <person name="Wilson R.A."/>
            <person name="Zerlotini A."/>
            <person name="Dunne D.W."/>
            <person name="Berriman M."/>
        </authorList>
    </citation>
    <scope>NUCLEOTIDE SEQUENCE [LARGE SCALE GENOMIC DNA]</scope>
    <source>
        <strain evidence="7">Puerto Rican</strain>
    </source>
</reference>
<evidence type="ECO:0000256" key="3">
    <source>
        <dbReference type="ARBA" id="ARBA00023242"/>
    </source>
</evidence>
<evidence type="ECO:0000256" key="4">
    <source>
        <dbReference type="SAM" id="Coils"/>
    </source>
</evidence>
<feature type="region of interest" description="Disordered" evidence="5">
    <location>
        <begin position="11"/>
        <end position="100"/>
    </location>
</feature>
<reference evidence="8" key="2">
    <citation type="submission" date="2019-11" db="UniProtKB">
        <authorList>
            <consortium name="WormBaseParasite"/>
        </authorList>
    </citation>
    <scope>IDENTIFICATION</scope>
    <source>
        <strain evidence="8">Puerto Rican</strain>
    </source>
</reference>
<dbReference type="FunCoup" id="A0A5K4F1I6">
    <property type="interactions" value="2130"/>
</dbReference>
<feature type="domain" description="GCF C-terminal" evidence="6">
    <location>
        <begin position="547"/>
        <end position="795"/>
    </location>
</feature>
<evidence type="ECO:0000313" key="7">
    <source>
        <dbReference type="Proteomes" id="UP000008854"/>
    </source>
</evidence>
<dbReference type="InParanoid" id="A0A5K4F1I6"/>
<evidence type="ECO:0000313" key="8">
    <source>
        <dbReference type="WBParaSite" id="Smp_244780.1"/>
    </source>
</evidence>
<keyword evidence="3" id="KW-0539">Nucleus</keyword>
<feature type="coiled-coil region" evidence="4">
    <location>
        <begin position="343"/>
        <end position="384"/>
    </location>
</feature>
<dbReference type="InterPro" id="IPR022783">
    <property type="entry name" value="GCFC_dom"/>
</dbReference>
<dbReference type="GO" id="GO:0000398">
    <property type="term" value="P:mRNA splicing, via spliceosome"/>
    <property type="evidence" value="ECO:0007669"/>
    <property type="project" value="InterPro"/>
</dbReference>
<feature type="compositionally biased region" description="Acidic residues" evidence="5">
    <location>
        <begin position="206"/>
        <end position="220"/>
    </location>
</feature>
<feature type="compositionally biased region" description="Acidic residues" evidence="5">
    <location>
        <begin position="20"/>
        <end position="32"/>
    </location>
</feature>
<evidence type="ECO:0000259" key="6">
    <source>
        <dbReference type="Pfam" id="PF07842"/>
    </source>
</evidence>
<dbReference type="GO" id="GO:0005634">
    <property type="term" value="C:nucleus"/>
    <property type="evidence" value="ECO:0007669"/>
    <property type="project" value="UniProtKB-SubCell"/>
</dbReference>
<feature type="region of interest" description="Disordered" evidence="5">
    <location>
        <begin position="863"/>
        <end position="893"/>
    </location>
</feature>
<keyword evidence="4" id="KW-0175">Coiled coil</keyword>
<sequence>MCSLFMKKVRRNYRSKAGDSDEEQSQESESLYDEAVKEITSQSKPDVPSIKKNKSVLSFEDDLDPDDGDTFKVKKSSMSRKITKQTKESRKKKTHENDGLKIVGDFHKNLVSYDESSPDPEENLENLRKELLNLAEDETTPEVVPSVKSEPSNVNSMIKQGVIPDAATIHLARKQREKAKSLIESSDHSPTYYSSNKNDGRRLVREDDDDDELNDDEDASDMTTVSFSNSASEIRPIFVVSKDRETCSKRAVIGARLNRREEELKCIREDFMAAEHGSDRDSDQEIEWERQQLQKAIINQNPAVLEAIQPILGTEDSNNTTTLADSTILGGLSVTDITLPKLKDNLQEKYDKLNQSLTMHKTSLEEAKRDLERGKIVIADAREKLPNLAKQFMFYQEMKDYIDDLISCFNEKMSKIEYLEKRSIIIFRERYDKLVERRRMDMKDMADTVSQPTISSTCASRTPEEVKLFEARRKRCAERESRRIRRQRARELQNPNVIQVHVDGTSTDDEEPQATIVKRSADIDALLVDANALFEDVIEEFCELPLILERFIEWRNKYPESYQQAYISLCLPQLFSPIIRIQLIGWNPLNNHANPIEEMKWFQDLLDFCNLPLVDSNKNTKSTPLNSNKTDKSKNNNNENKNGSNHNTNNFDKTSGNLDDDLRIIPKSIEKIVLQRINELVSASWDPLSEKQSLQLVNLMRNLCSTYPTICIGSRPTEKLFTSIVKRIENTIQEDIFIPLYSKTLIQHRQGPAFIFFERQFNMGLKLLKNILLWINLLSMDTLKHISLTCLINRYLLIGLACLLSVVTLKSNEEKSNTPMNSPFPIGLSIDQSGSLAFRDAVQKLKSIVDLLPREWLKSSITSVKQDDDHNNNKDDDDDDDDNDESSKQTSLTVVSDPLSQIKRFLTQLLENIPPTRMYSDINVGQADIQIIERECMGTLLQLRDLLKN</sequence>
<proteinExistence type="inferred from homology"/>
<feature type="compositionally biased region" description="Basic and acidic residues" evidence="5">
    <location>
        <begin position="865"/>
        <end position="874"/>
    </location>
</feature>
<evidence type="ECO:0000256" key="1">
    <source>
        <dbReference type="ARBA" id="ARBA00004123"/>
    </source>
</evidence>
<comment type="similarity">
    <text evidence="2">Belongs to the GCF family.</text>
</comment>
<feature type="compositionally biased region" description="Acidic residues" evidence="5">
    <location>
        <begin position="59"/>
        <end position="68"/>
    </location>
</feature>
<dbReference type="PANTHER" id="PTHR12214:SF0">
    <property type="entry name" value="LD29489P"/>
    <property type="match status" value="1"/>
</dbReference>
<feature type="compositionally biased region" description="Basic and acidic residues" evidence="5">
    <location>
        <begin position="178"/>
        <end position="187"/>
    </location>
</feature>
<dbReference type="InterPro" id="IPR012890">
    <property type="entry name" value="GCFC2-like"/>
</dbReference>
<keyword evidence="7" id="KW-1185">Reference proteome</keyword>
<protein>
    <submittedName>
        <fullName evidence="8">GCFC domain-containing protein</fullName>
    </submittedName>
</protein>
<dbReference type="Pfam" id="PF07842">
    <property type="entry name" value="GCFC"/>
    <property type="match status" value="1"/>
</dbReference>
<feature type="compositionally biased region" description="Polar residues" evidence="5">
    <location>
        <begin position="188"/>
        <end position="197"/>
    </location>
</feature>
<feature type="compositionally biased region" description="Acidic residues" evidence="5">
    <location>
        <begin position="875"/>
        <end position="884"/>
    </location>
</feature>
<organism evidence="7 8">
    <name type="scientific">Schistosoma mansoni</name>
    <name type="common">Blood fluke</name>
    <dbReference type="NCBI Taxonomy" id="6183"/>
    <lineage>
        <taxon>Eukaryota</taxon>
        <taxon>Metazoa</taxon>
        <taxon>Spiralia</taxon>
        <taxon>Lophotrochozoa</taxon>
        <taxon>Platyhelminthes</taxon>
        <taxon>Trematoda</taxon>
        <taxon>Digenea</taxon>
        <taxon>Strigeidida</taxon>
        <taxon>Schistosomatoidea</taxon>
        <taxon>Schistosomatidae</taxon>
        <taxon>Schistosoma</taxon>
    </lineage>
</organism>
<evidence type="ECO:0000256" key="2">
    <source>
        <dbReference type="ARBA" id="ARBA00010801"/>
    </source>
</evidence>
<dbReference type="Proteomes" id="UP000008854">
    <property type="component" value="Unassembled WGS sequence"/>
</dbReference>
<evidence type="ECO:0000256" key="5">
    <source>
        <dbReference type="SAM" id="MobiDB-lite"/>
    </source>
</evidence>
<dbReference type="STRING" id="6183.A0A5K4F1I6"/>
<feature type="compositionally biased region" description="Low complexity" evidence="5">
    <location>
        <begin position="635"/>
        <end position="650"/>
    </location>
</feature>
<feature type="compositionally biased region" description="Basic residues" evidence="5">
    <location>
        <begin position="73"/>
        <end position="94"/>
    </location>
</feature>
<dbReference type="WBParaSite" id="Smp_244780.1">
    <property type="protein sequence ID" value="Smp_244780.1"/>
    <property type="gene ID" value="Smp_244780"/>
</dbReference>
<feature type="region of interest" description="Disordered" evidence="5">
    <location>
        <begin position="173"/>
        <end position="227"/>
    </location>
</feature>
<accession>A0A5K4F1I6</accession>
<name>A0A5K4F1I6_SCHMA</name>
<dbReference type="AlphaFoldDB" id="A0A5K4F1I6"/>
<comment type="subcellular location">
    <subcellularLocation>
        <location evidence="1">Nucleus</location>
    </subcellularLocation>
</comment>
<feature type="region of interest" description="Disordered" evidence="5">
    <location>
        <begin position="619"/>
        <end position="654"/>
    </location>
</feature>
<dbReference type="PANTHER" id="PTHR12214">
    <property type="entry name" value="GC-RICH SEQUENCE DNA-BINDING FACTOR"/>
    <property type="match status" value="1"/>
</dbReference>